<comment type="caution">
    <text evidence="2">The sequence shown here is derived from an EMBL/GenBank/DDBJ whole genome shotgun (WGS) entry which is preliminary data.</text>
</comment>
<evidence type="ECO:0008006" key="4">
    <source>
        <dbReference type="Google" id="ProtNLM"/>
    </source>
</evidence>
<name>A0ABQ3M122_9PSEU</name>
<keyword evidence="1" id="KW-0472">Membrane</keyword>
<evidence type="ECO:0000313" key="2">
    <source>
        <dbReference type="EMBL" id="GHH26504.1"/>
    </source>
</evidence>
<keyword evidence="1" id="KW-0812">Transmembrane</keyword>
<dbReference type="Proteomes" id="UP000635387">
    <property type="component" value="Unassembled WGS sequence"/>
</dbReference>
<proteinExistence type="predicted"/>
<keyword evidence="3" id="KW-1185">Reference proteome</keyword>
<protein>
    <recommendedName>
        <fullName evidence="4">4-hydroxybenzoate octaprenyltransferase</fullName>
    </recommendedName>
</protein>
<organism evidence="2 3">
    <name type="scientific">Amycolatopsis oliviviridis</name>
    <dbReference type="NCBI Taxonomy" id="1471590"/>
    <lineage>
        <taxon>Bacteria</taxon>
        <taxon>Bacillati</taxon>
        <taxon>Actinomycetota</taxon>
        <taxon>Actinomycetes</taxon>
        <taxon>Pseudonocardiales</taxon>
        <taxon>Pseudonocardiaceae</taxon>
        <taxon>Amycolatopsis</taxon>
    </lineage>
</organism>
<reference evidence="3" key="1">
    <citation type="journal article" date="2019" name="Int. J. Syst. Evol. Microbiol.">
        <title>The Global Catalogue of Microorganisms (GCM) 10K type strain sequencing project: providing services to taxonomists for standard genome sequencing and annotation.</title>
        <authorList>
            <consortium name="The Broad Institute Genomics Platform"/>
            <consortium name="The Broad Institute Genome Sequencing Center for Infectious Disease"/>
            <person name="Wu L."/>
            <person name="Ma J."/>
        </authorList>
    </citation>
    <scope>NUCLEOTIDE SEQUENCE [LARGE SCALE GENOMIC DNA]</scope>
    <source>
        <strain evidence="3">CGMCC 4.7683</strain>
    </source>
</reference>
<evidence type="ECO:0000256" key="1">
    <source>
        <dbReference type="SAM" id="Phobius"/>
    </source>
</evidence>
<sequence length="46" mass="5225">MVAGVLFVHQGRLTARRERDGYFRAFMNNNQVGMALFLGLLLADRV</sequence>
<dbReference type="EMBL" id="BNAY01000006">
    <property type="protein sequence ID" value="GHH26504.1"/>
    <property type="molecule type" value="Genomic_DNA"/>
</dbReference>
<evidence type="ECO:0000313" key="3">
    <source>
        <dbReference type="Proteomes" id="UP000635387"/>
    </source>
</evidence>
<gene>
    <name evidence="2" type="ORF">GCM10017790_53990</name>
</gene>
<feature type="transmembrane region" description="Helical" evidence="1">
    <location>
        <begin position="21"/>
        <end position="43"/>
    </location>
</feature>
<accession>A0ABQ3M122</accession>
<keyword evidence="1" id="KW-1133">Transmembrane helix</keyword>